<evidence type="ECO:0000256" key="1">
    <source>
        <dbReference type="ARBA" id="ARBA00009636"/>
    </source>
</evidence>
<accession>A0A9Q0YUB0</accession>
<dbReference type="PRINTS" id="PR01161">
    <property type="entry name" value="TUBULIN"/>
</dbReference>
<dbReference type="FunFam" id="3.30.1330.20:FF:000001">
    <property type="entry name" value="Tubulin alpha chain"/>
    <property type="match status" value="1"/>
</dbReference>
<evidence type="ECO:0000256" key="3">
    <source>
        <dbReference type="ARBA" id="ARBA00022741"/>
    </source>
</evidence>
<evidence type="ECO:0000259" key="9">
    <source>
        <dbReference type="SMART" id="SM00865"/>
    </source>
</evidence>
<comment type="catalytic activity">
    <reaction evidence="6">
        <text>GTP + H2O = GDP + phosphate + H(+)</text>
        <dbReference type="Rhea" id="RHEA:19669"/>
        <dbReference type="ChEBI" id="CHEBI:15377"/>
        <dbReference type="ChEBI" id="CHEBI:15378"/>
        <dbReference type="ChEBI" id="CHEBI:37565"/>
        <dbReference type="ChEBI" id="CHEBI:43474"/>
        <dbReference type="ChEBI" id="CHEBI:58189"/>
    </reaction>
    <physiologicalReaction direction="left-to-right" evidence="6">
        <dbReference type="Rhea" id="RHEA:19670"/>
    </physiologicalReaction>
</comment>
<dbReference type="GO" id="GO:0005874">
    <property type="term" value="C:microtubule"/>
    <property type="evidence" value="ECO:0007669"/>
    <property type="project" value="UniProtKB-KW"/>
</dbReference>
<dbReference type="FunFam" id="1.10.287.600:FF:000005">
    <property type="entry name" value="Tubulin alpha chain"/>
    <property type="match status" value="1"/>
</dbReference>
<dbReference type="InterPro" id="IPR000217">
    <property type="entry name" value="Tubulin"/>
</dbReference>
<dbReference type="GO" id="GO:0005525">
    <property type="term" value="F:GTP binding"/>
    <property type="evidence" value="ECO:0007669"/>
    <property type="project" value="UniProtKB-UniRule"/>
</dbReference>
<reference evidence="10" key="1">
    <citation type="submission" date="2021-10" db="EMBL/GenBank/DDBJ databases">
        <title>Tropical sea cucumber genome reveals ecological adaptation and Cuvierian tubules defense mechanism.</title>
        <authorList>
            <person name="Chen T."/>
        </authorList>
    </citation>
    <scope>NUCLEOTIDE SEQUENCE</scope>
    <source>
        <strain evidence="10">Nanhai2018</strain>
        <tissue evidence="10">Muscle</tissue>
    </source>
</reference>
<protein>
    <recommendedName>
        <fullName evidence="7">Tubulin alpha chain</fullName>
    </recommendedName>
</protein>
<evidence type="ECO:0000256" key="7">
    <source>
        <dbReference type="RuleBase" id="RU000352"/>
    </source>
</evidence>
<keyword evidence="11" id="KW-1185">Reference proteome</keyword>
<dbReference type="PANTHER" id="PTHR11588">
    <property type="entry name" value="TUBULIN"/>
    <property type="match status" value="1"/>
</dbReference>
<dbReference type="InterPro" id="IPR037103">
    <property type="entry name" value="Tubulin/FtsZ-like_C"/>
</dbReference>
<evidence type="ECO:0000256" key="6">
    <source>
        <dbReference type="ARBA" id="ARBA00049117"/>
    </source>
</evidence>
<dbReference type="PRINTS" id="PR01162">
    <property type="entry name" value="ALPHATUBULIN"/>
</dbReference>
<dbReference type="InterPro" id="IPR017975">
    <property type="entry name" value="Tubulin_CS"/>
</dbReference>
<comment type="similarity">
    <text evidence="1 7">Belongs to the tubulin family.</text>
</comment>
<dbReference type="InterPro" id="IPR036525">
    <property type="entry name" value="Tubulin/FtsZ_GTPase_sf"/>
</dbReference>
<dbReference type="InterPro" id="IPR008280">
    <property type="entry name" value="Tub_FtsZ_C"/>
</dbReference>
<dbReference type="GO" id="GO:0016787">
    <property type="term" value="F:hydrolase activity"/>
    <property type="evidence" value="ECO:0007669"/>
    <property type="project" value="UniProtKB-KW"/>
</dbReference>
<sequence>MGQIYLVRGQVDTGAMASTLAGKTGSAYILFNNEKVPADEIKTGSYKKLFHEDLFITGKEDAANNFARGCYTLGREHIGTVLDRVRKMAEQCHGLHGFLIFHSCGGGTGSGLSSLLLKLLTEAEEYKKKCKLQIAIYPAPHFSTAVVEPYNAVFATHHTMKTADCTLMFDNEAMYDLCYKSLDIEQPTYKDLNVLMAQVVSSITASLRFDGALNIDFNDMLTNLVPFPRIHFPIASYAPIISKGKANHEQMTVAEITNSCFEPDNQMIKCDPRTGKYMACCVLFRGDVVPRDVNDAISSLKTKRRIQFVDWCPTGFVWGVNRQPPTVKKEDALPKLRRAACMLNNNTAITEAWARLDHKFDLMYAKRAFVHWYVGECMEEGEFVEAREDLAALEKDYEEVSTDTDVCDDQDNSIYDEY</sequence>
<feature type="domain" description="Tubulin/FtsZ 2-layer sandwich" evidence="9">
    <location>
        <begin position="213"/>
        <end position="358"/>
    </location>
</feature>
<dbReference type="AlphaFoldDB" id="A0A9Q0YUB0"/>
<dbReference type="InterPro" id="IPR003008">
    <property type="entry name" value="Tubulin_FtsZ_GTPase"/>
</dbReference>
<evidence type="ECO:0000256" key="2">
    <source>
        <dbReference type="ARBA" id="ARBA00022701"/>
    </source>
</evidence>
<comment type="subunit">
    <text evidence="7">Dimer of alpha and beta chains. A typical microtubule is a hollow water-filled tube with an outer diameter of 25 nm and an inner diameter of 15 nM. Alpha-beta heterodimers associate head-to-tail to form protofilaments running lengthwise along the microtubule wall with the beta-tubulin subunit facing the microtubule plus end conferring a structural polarity. Microtubules usually have 13 protofilaments but different protofilament numbers can be found in some organisms and specialized cells.</text>
</comment>
<dbReference type="InterPro" id="IPR018316">
    <property type="entry name" value="Tubulin/FtsZ_2-layer-sand-dom"/>
</dbReference>
<keyword evidence="4" id="KW-0378">Hydrolase</keyword>
<gene>
    <name evidence="10" type="ORF">HOLleu_31651</name>
</gene>
<dbReference type="SUPFAM" id="SSF52490">
    <property type="entry name" value="Tubulin nucleotide-binding domain-like"/>
    <property type="match status" value="1"/>
</dbReference>
<evidence type="ECO:0000256" key="4">
    <source>
        <dbReference type="ARBA" id="ARBA00022801"/>
    </source>
</evidence>
<dbReference type="Gene3D" id="3.40.50.1440">
    <property type="entry name" value="Tubulin/FtsZ, GTPase domain"/>
    <property type="match status" value="1"/>
</dbReference>
<proteinExistence type="inferred from homology"/>
<evidence type="ECO:0000259" key="8">
    <source>
        <dbReference type="SMART" id="SM00864"/>
    </source>
</evidence>
<organism evidence="10 11">
    <name type="scientific">Holothuria leucospilota</name>
    <name type="common">Black long sea cucumber</name>
    <name type="synonym">Mertensiothuria leucospilota</name>
    <dbReference type="NCBI Taxonomy" id="206669"/>
    <lineage>
        <taxon>Eukaryota</taxon>
        <taxon>Metazoa</taxon>
        <taxon>Echinodermata</taxon>
        <taxon>Eleutherozoa</taxon>
        <taxon>Echinozoa</taxon>
        <taxon>Holothuroidea</taxon>
        <taxon>Aspidochirotacea</taxon>
        <taxon>Aspidochirotida</taxon>
        <taxon>Holothuriidae</taxon>
        <taxon>Holothuria</taxon>
    </lineage>
</organism>
<keyword evidence="2 7" id="KW-0493">Microtubule</keyword>
<dbReference type="InterPro" id="IPR002452">
    <property type="entry name" value="Alpha_tubulin"/>
</dbReference>
<comment type="caution">
    <text evidence="10">The sequence shown here is derived from an EMBL/GenBank/DDBJ whole genome shotgun (WGS) entry which is preliminary data.</text>
</comment>
<dbReference type="SUPFAM" id="SSF55307">
    <property type="entry name" value="Tubulin C-terminal domain-like"/>
    <property type="match status" value="1"/>
</dbReference>
<feature type="domain" description="Tubulin/FtsZ GTPase" evidence="8">
    <location>
        <begin position="17"/>
        <end position="211"/>
    </location>
</feature>
<comment type="function">
    <text evidence="7">Tubulin is the major constituent of microtubules, a cylinder consisting of laterally associated linear protofilaments composed of alpha- and beta-tubulin heterodimers. Microtubules grow by the addition of GTP-tubulin dimers to the microtubule end, where a stabilizing cap forms. Below the cap, tubulin dimers are in GDP-bound state, owing to GTPase activity of alpha-tubulin.</text>
</comment>
<evidence type="ECO:0000256" key="5">
    <source>
        <dbReference type="ARBA" id="ARBA00023134"/>
    </source>
</evidence>
<dbReference type="Gene3D" id="1.10.287.600">
    <property type="entry name" value="Helix hairpin bin"/>
    <property type="match status" value="1"/>
</dbReference>
<dbReference type="EMBL" id="JAIZAY010000016">
    <property type="protein sequence ID" value="KAJ8026731.1"/>
    <property type="molecule type" value="Genomic_DNA"/>
</dbReference>
<dbReference type="GO" id="GO:0007017">
    <property type="term" value="P:microtubule-based process"/>
    <property type="evidence" value="ECO:0007669"/>
    <property type="project" value="InterPro"/>
</dbReference>
<dbReference type="SMART" id="SM00865">
    <property type="entry name" value="Tubulin_C"/>
    <property type="match status" value="1"/>
</dbReference>
<dbReference type="Pfam" id="PF03953">
    <property type="entry name" value="Tubulin_C"/>
    <property type="match status" value="1"/>
</dbReference>
<dbReference type="GO" id="GO:0005200">
    <property type="term" value="F:structural constituent of cytoskeleton"/>
    <property type="evidence" value="ECO:0007669"/>
    <property type="project" value="InterPro"/>
</dbReference>
<dbReference type="Pfam" id="PF00091">
    <property type="entry name" value="Tubulin"/>
    <property type="match status" value="1"/>
</dbReference>
<dbReference type="PROSITE" id="PS00227">
    <property type="entry name" value="TUBULIN"/>
    <property type="match status" value="1"/>
</dbReference>
<dbReference type="SMART" id="SM00864">
    <property type="entry name" value="Tubulin"/>
    <property type="match status" value="1"/>
</dbReference>
<dbReference type="CDD" id="cd02186">
    <property type="entry name" value="alpha_tubulin"/>
    <property type="match status" value="1"/>
</dbReference>
<keyword evidence="5 7" id="KW-0342">GTP-binding</keyword>
<evidence type="ECO:0000313" key="10">
    <source>
        <dbReference type="EMBL" id="KAJ8026731.1"/>
    </source>
</evidence>
<dbReference type="Proteomes" id="UP001152320">
    <property type="component" value="Chromosome 16"/>
</dbReference>
<name>A0A9Q0YUB0_HOLLE</name>
<keyword evidence="3 7" id="KW-0547">Nucleotide-binding</keyword>
<dbReference type="Gene3D" id="3.30.1330.20">
    <property type="entry name" value="Tubulin/FtsZ, C-terminal domain"/>
    <property type="match status" value="1"/>
</dbReference>
<dbReference type="InterPro" id="IPR023123">
    <property type="entry name" value="Tubulin_C"/>
</dbReference>
<evidence type="ECO:0000313" key="11">
    <source>
        <dbReference type="Proteomes" id="UP001152320"/>
    </source>
</evidence>